<evidence type="ECO:0000313" key="4">
    <source>
        <dbReference type="Proteomes" id="UP000462621"/>
    </source>
</evidence>
<keyword evidence="4" id="KW-1185">Reference proteome</keyword>
<dbReference type="AlphaFoldDB" id="A0A7X4LJS8"/>
<comment type="caution">
    <text evidence="3">The sequence shown here is derived from an EMBL/GenBank/DDBJ whole genome shotgun (WGS) entry which is preliminary data.</text>
</comment>
<feature type="compositionally biased region" description="Basic and acidic residues" evidence="1">
    <location>
        <begin position="54"/>
        <end position="76"/>
    </location>
</feature>
<gene>
    <name evidence="3" type="ORF">F9817_06540</name>
</gene>
<keyword evidence="2" id="KW-0732">Signal</keyword>
<accession>A0A7X4LJS8</accession>
<name>A0A7X4LJS8_9VIBR</name>
<dbReference type="EMBL" id="WEKT01000007">
    <property type="protein sequence ID" value="MZI92851.1"/>
    <property type="molecule type" value="Genomic_DNA"/>
</dbReference>
<organism evidence="3 4">
    <name type="scientific">Vibrio eleionomae</name>
    <dbReference type="NCBI Taxonomy" id="2653505"/>
    <lineage>
        <taxon>Bacteria</taxon>
        <taxon>Pseudomonadati</taxon>
        <taxon>Pseudomonadota</taxon>
        <taxon>Gammaproteobacteria</taxon>
        <taxon>Vibrionales</taxon>
        <taxon>Vibrionaceae</taxon>
        <taxon>Vibrio</taxon>
    </lineage>
</organism>
<sequence length="83" mass="9104">MATSAFRWSSVCVALLFAATGMAQAQNAQQGEVAKERAQFEQQKDNITYASEYINKDKNGPKKDLLQSAQKHDDALSVKPATN</sequence>
<evidence type="ECO:0008006" key="5">
    <source>
        <dbReference type="Google" id="ProtNLM"/>
    </source>
</evidence>
<protein>
    <recommendedName>
        <fullName evidence="5">DUF4148 domain-containing protein</fullName>
    </recommendedName>
</protein>
<feature type="signal peptide" evidence="2">
    <location>
        <begin position="1"/>
        <end position="25"/>
    </location>
</feature>
<evidence type="ECO:0000313" key="3">
    <source>
        <dbReference type="EMBL" id="MZI92851.1"/>
    </source>
</evidence>
<feature type="chain" id="PRO_5031104977" description="DUF4148 domain-containing protein" evidence="2">
    <location>
        <begin position="26"/>
        <end position="83"/>
    </location>
</feature>
<dbReference type="Proteomes" id="UP000462621">
    <property type="component" value="Unassembled WGS sequence"/>
</dbReference>
<proteinExistence type="predicted"/>
<dbReference type="RefSeq" id="WP_161154148.1">
    <property type="nucleotide sequence ID" value="NZ_WEKT01000007.1"/>
</dbReference>
<evidence type="ECO:0000256" key="2">
    <source>
        <dbReference type="SAM" id="SignalP"/>
    </source>
</evidence>
<reference evidence="3 4" key="1">
    <citation type="submission" date="2019-10" db="EMBL/GenBank/DDBJ databases">
        <title>Vibrio sp. nov. isolated from a shrimp pond.</title>
        <authorList>
            <person name="Gomez-Gil B."/>
            <person name="Enciso-Ibarra J."/>
            <person name="Enciso-Ibarra K."/>
            <person name="Bolan-Mejia C."/>
        </authorList>
    </citation>
    <scope>NUCLEOTIDE SEQUENCE [LARGE SCALE GENOMIC DNA]</scope>
    <source>
        <strain evidence="3 4">CAIM 722</strain>
    </source>
</reference>
<evidence type="ECO:0000256" key="1">
    <source>
        <dbReference type="SAM" id="MobiDB-lite"/>
    </source>
</evidence>
<feature type="region of interest" description="Disordered" evidence="1">
    <location>
        <begin position="54"/>
        <end position="83"/>
    </location>
</feature>